<dbReference type="AlphaFoldDB" id="A0A1C4A3A5"/>
<name>A0A1C4A3A5_9GAMM</name>
<gene>
    <name evidence="2" type="ORF">GA0061080_100826</name>
</gene>
<proteinExistence type="predicted"/>
<sequence>MKDMKVTFAMLMGIILFGFNSSDAKIIDTQRTDIQENMDIVERGQNIIAQSTPEKIKQFNDQKDGDYSFAQDSVVAGIKEKLPIVVDKFTMFDDISKDNNKLIYKYIIKGIPKEMILLKQNQLSVLNSLVTLYCGNDPNVKALKLLFPNGVSHNYYFANEKIMSFDLKPSDCDSK</sequence>
<evidence type="ECO:0000313" key="3">
    <source>
        <dbReference type="Proteomes" id="UP000199698"/>
    </source>
</evidence>
<dbReference type="EMBL" id="FMBA01000008">
    <property type="protein sequence ID" value="SCB89129.1"/>
    <property type="molecule type" value="Genomic_DNA"/>
</dbReference>
<dbReference type="RefSeq" id="WP_091121108.1">
    <property type="nucleotide sequence ID" value="NZ_FMBA01000008.1"/>
</dbReference>
<keyword evidence="3" id="KW-1185">Reference proteome</keyword>
<organism evidence="2 3">
    <name type="scientific">Gilliamella intestini</name>
    <dbReference type="NCBI Taxonomy" id="1798183"/>
    <lineage>
        <taxon>Bacteria</taxon>
        <taxon>Pseudomonadati</taxon>
        <taxon>Pseudomonadota</taxon>
        <taxon>Gammaproteobacteria</taxon>
        <taxon>Orbales</taxon>
        <taxon>Orbaceae</taxon>
        <taxon>Gilliamella</taxon>
    </lineage>
</organism>
<keyword evidence="1" id="KW-0732">Signal</keyword>
<feature type="chain" id="PRO_5008688459" evidence="1">
    <location>
        <begin position="25"/>
        <end position="175"/>
    </location>
</feature>
<evidence type="ECO:0000256" key="1">
    <source>
        <dbReference type="SAM" id="SignalP"/>
    </source>
</evidence>
<evidence type="ECO:0000313" key="2">
    <source>
        <dbReference type="EMBL" id="SCB89129.1"/>
    </source>
</evidence>
<feature type="signal peptide" evidence="1">
    <location>
        <begin position="1"/>
        <end position="24"/>
    </location>
</feature>
<accession>A0A1C4A3A5</accession>
<reference evidence="3" key="1">
    <citation type="submission" date="2016-08" db="EMBL/GenBank/DDBJ databases">
        <authorList>
            <person name="Varghese N."/>
            <person name="Submissions Spin"/>
        </authorList>
    </citation>
    <scope>NUCLEOTIDE SEQUENCE [LARGE SCALE GENOMIC DNA]</scope>
    <source>
        <strain evidence="3">R-53144</strain>
    </source>
</reference>
<dbReference type="OrthoDB" id="6458274at2"/>
<protein>
    <submittedName>
        <fullName evidence="2">Uncharacterized protein</fullName>
    </submittedName>
</protein>
<dbReference type="Proteomes" id="UP000199698">
    <property type="component" value="Unassembled WGS sequence"/>
</dbReference>